<comment type="caution">
    <text evidence="2">The sequence shown here is derived from an EMBL/GenBank/DDBJ whole genome shotgun (WGS) entry which is preliminary data.</text>
</comment>
<feature type="region of interest" description="Disordered" evidence="1">
    <location>
        <begin position="31"/>
        <end position="74"/>
    </location>
</feature>
<accession>A0AAE1QRL0</accession>
<evidence type="ECO:0000313" key="2">
    <source>
        <dbReference type="EMBL" id="KAK4338026.1"/>
    </source>
</evidence>
<dbReference type="Proteomes" id="UP001291623">
    <property type="component" value="Unassembled WGS sequence"/>
</dbReference>
<name>A0AAE1QRL0_9SOLA</name>
<evidence type="ECO:0000313" key="3">
    <source>
        <dbReference type="Proteomes" id="UP001291623"/>
    </source>
</evidence>
<gene>
    <name evidence="2" type="ORF">RND71_042513</name>
</gene>
<protein>
    <submittedName>
        <fullName evidence="2">Uncharacterized protein</fullName>
    </submittedName>
</protein>
<sequence length="222" mass="25093">MTVVVGTVEEQGMPNSRGHVGQCWTTTNLPANFKENSKNDKTTSKSLHERSSYEEECLAEEPKPSNEQRQEIDFEKDQSTSCVLSSKSEMFNACDIHSSALFCLDDLKHRVGCTLFPKITVGNFLNYKPSSFTLLHFEETFNLLESEEQSLASKQFPSIPKQFPNLASKIKGGAAPLPSQFSLAKCIMISVWEIEVLRLEVNTRLIYKESFPTDICELERKI</sequence>
<organism evidence="2 3">
    <name type="scientific">Anisodus tanguticus</name>
    <dbReference type="NCBI Taxonomy" id="243964"/>
    <lineage>
        <taxon>Eukaryota</taxon>
        <taxon>Viridiplantae</taxon>
        <taxon>Streptophyta</taxon>
        <taxon>Embryophyta</taxon>
        <taxon>Tracheophyta</taxon>
        <taxon>Spermatophyta</taxon>
        <taxon>Magnoliopsida</taxon>
        <taxon>eudicotyledons</taxon>
        <taxon>Gunneridae</taxon>
        <taxon>Pentapetalae</taxon>
        <taxon>asterids</taxon>
        <taxon>lamiids</taxon>
        <taxon>Solanales</taxon>
        <taxon>Solanaceae</taxon>
        <taxon>Solanoideae</taxon>
        <taxon>Hyoscyameae</taxon>
        <taxon>Anisodus</taxon>
    </lineage>
</organism>
<feature type="compositionally biased region" description="Basic and acidic residues" evidence="1">
    <location>
        <begin position="60"/>
        <end position="74"/>
    </location>
</feature>
<dbReference type="AlphaFoldDB" id="A0AAE1QRL0"/>
<evidence type="ECO:0000256" key="1">
    <source>
        <dbReference type="SAM" id="MobiDB-lite"/>
    </source>
</evidence>
<feature type="compositionally biased region" description="Basic and acidic residues" evidence="1">
    <location>
        <begin position="35"/>
        <end position="53"/>
    </location>
</feature>
<reference evidence="2" key="1">
    <citation type="submission" date="2023-12" db="EMBL/GenBank/DDBJ databases">
        <title>Genome assembly of Anisodus tanguticus.</title>
        <authorList>
            <person name="Wang Y.-J."/>
        </authorList>
    </citation>
    <scope>NUCLEOTIDE SEQUENCE</scope>
    <source>
        <strain evidence="2">KB-2021</strain>
        <tissue evidence="2">Leaf</tissue>
    </source>
</reference>
<proteinExistence type="predicted"/>
<dbReference type="EMBL" id="JAVYJV010000024">
    <property type="protein sequence ID" value="KAK4338026.1"/>
    <property type="molecule type" value="Genomic_DNA"/>
</dbReference>
<keyword evidence="3" id="KW-1185">Reference proteome</keyword>